<dbReference type="OMA" id="NEWLRIN"/>
<dbReference type="InterPro" id="IPR036955">
    <property type="entry name" value="AP2/ERF_dom_sf"/>
</dbReference>
<dbReference type="PANTHER" id="PTHR31657">
    <property type="entry name" value="ETHYLENE-RESPONSIVE TRANSCRIPTION FACTOR ERF061"/>
    <property type="match status" value="1"/>
</dbReference>
<dbReference type="Pfam" id="PF00847">
    <property type="entry name" value="AP2"/>
    <property type="match status" value="1"/>
</dbReference>
<keyword evidence="6" id="KW-0010">Activator</keyword>
<dbReference type="GO" id="GO:0006952">
    <property type="term" value="P:defense response"/>
    <property type="evidence" value="ECO:0007669"/>
    <property type="project" value="UniProtKB-KW"/>
</dbReference>
<dbReference type="PhylomeDB" id="A0A068URR2"/>
<protein>
    <recommendedName>
        <fullName evidence="10">AP2/ERF domain-containing protein</fullName>
    </recommendedName>
</protein>
<dbReference type="PROSITE" id="PS51032">
    <property type="entry name" value="AP2_ERF"/>
    <property type="match status" value="1"/>
</dbReference>
<evidence type="ECO:0000313" key="11">
    <source>
        <dbReference type="EMBL" id="CDP11121.1"/>
    </source>
</evidence>
<evidence type="ECO:0000256" key="9">
    <source>
        <dbReference type="ARBA" id="ARBA00024343"/>
    </source>
</evidence>
<evidence type="ECO:0000256" key="5">
    <source>
        <dbReference type="ARBA" id="ARBA00023125"/>
    </source>
</evidence>
<dbReference type="SUPFAM" id="SSF54171">
    <property type="entry name" value="DNA-binding domain"/>
    <property type="match status" value="1"/>
</dbReference>
<evidence type="ECO:0000256" key="6">
    <source>
        <dbReference type="ARBA" id="ARBA00023159"/>
    </source>
</evidence>
<reference evidence="12" key="1">
    <citation type="journal article" date="2014" name="Science">
        <title>The coffee genome provides insight into the convergent evolution of caffeine biosynthesis.</title>
        <authorList>
            <person name="Denoeud F."/>
            <person name="Carretero-Paulet L."/>
            <person name="Dereeper A."/>
            <person name="Droc G."/>
            <person name="Guyot R."/>
            <person name="Pietrella M."/>
            <person name="Zheng C."/>
            <person name="Alberti A."/>
            <person name="Anthony F."/>
            <person name="Aprea G."/>
            <person name="Aury J.M."/>
            <person name="Bento P."/>
            <person name="Bernard M."/>
            <person name="Bocs S."/>
            <person name="Campa C."/>
            <person name="Cenci A."/>
            <person name="Combes M.C."/>
            <person name="Crouzillat D."/>
            <person name="Da Silva C."/>
            <person name="Daddiego L."/>
            <person name="De Bellis F."/>
            <person name="Dussert S."/>
            <person name="Garsmeur O."/>
            <person name="Gayraud T."/>
            <person name="Guignon V."/>
            <person name="Jahn K."/>
            <person name="Jamilloux V."/>
            <person name="Joet T."/>
            <person name="Labadie K."/>
            <person name="Lan T."/>
            <person name="Leclercq J."/>
            <person name="Lepelley M."/>
            <person name="Leroy T."/>
            <person name="Li L.T."/>
            <person name="Librado P."/>
            <person name="Lopez L."/>
            <person name="Munoz A."/>
            <person name="Noel B."/>
            <person name="Pallavicini A."/>
            <person name="Perrotta G."/>
            <person name="Poncet V."/>
            <person name="Pot D."/>
            <person name="Priyono X."/>
            <person name="Rigoreau M."/>
            <person name="Rouard M."/>
            <person name="Rozas J."/>
            <person name="Tranchant-Dubreuil C."/>
            <person name="VanBuren R."/>
            <person name="Zhang Q."/>
            <person name="Andrade A.C."/>
            <person name="Argout X."/>
            <person name="Bertrand B."/>
            <person name="de Kochko A."/>
            <person name="Graziosi G."/>
            <person name="Henry R.J."/>
            <person name="Jayarama X."/>
            <person name="Ming R."/>
            <person name="Nagai C."/>
            <person name="Rounsley S."/>
            <person name="Sankoff D."/>
            <person name="Giuliano G."/>
            <person name="Albert V.A."/>
            <person name="Wincker P."/>
            <person name="Lashermes P."/>
        </authorList>
    </citation>
    <scope>NUCLEOTIDE SEQUENCE [LARGE SCALE GENOMIC DNA]</scope>
    <source>
        <strain evidence="12">cv. DH200-94</strain>
    </source>
</reference>
<dbReference type="Proteomes" id="UP000295252">
    <property type="component" value="Chromosome V"/>
</dbReference>
<evidence type="ECO:0000259" key="10">
    <source>
        <dbReference type="PROSITE" id="PS51032"/>
    </source>
</evidence>
<evidence type="ECO:0000256" key="2">
    <source>
        <dbReference type="ARBA" id="ARBA00022745"/>
    </source>
</evidence>
<dbReference type="GO" id="GO:0000976">
    <property type="term" value="F:transcription cis-regulatory region binding"/>
    <property type="evidence" value="ECO:0007669"/>
    <property type="project" value="UniProtKB-ARBA"/>
</dbReference>
<comment type="subcellular location">
    <subcellularLocation>
        <location evidence="1">Nucleus</location>
    </subcellularLocation>
</comment>
<dbReference type="Gene3D" id="3.30.730.10">
    <property type="entry name" value="AP2/ERF domain"/>
    <property type="match status" value="1"/>
</dbReference>
<keyword evidence="4" id="KW-0805">Transcription regulation</keyword>
<feature type="domain" description="AP2/ERF" evidence="10">
    <location>
        <begin position="251"/>
        <end position="308"/>
    </location>
</feature>
<evidence type="ECO:0000256" key="7">
    <source>
        <dbReference type="ARBA" id="ARBA00023163"/>
    </source>
</evidence>
<evidence type="ECO:0000256" key="3">
    <source>
        <dbReference type="ARBA" id="ARBA00022821"/>
    </source>
</evidence>
<evidence type="ECO:0000256" key="8">
    <source>
        <dbReference type="ARBA" id="ARBA00023242"/>
    </source>
</evidence>
<organism evidence="11 12">
    <name type="scientific">Coffea canephora</name>
    <name type="common">Robusta coffee</name>
    <dbReference type="NCBI Taxonomy" id="49390"/>
    <lineage>
        <taxon>Eukaryota</taxon>
        <taxon>Viridiplantae</taxon>
        <taxon>Streptophyta</taxon>
        <taxon>Embryophyta</taxon>
        <taxon>Tracheophyta</taxon>
        <taxon>Spermatophyta</taxon>
        <taxon>Magnoliopsida</taxon>
        <taxon>eudicotyledons</taxon>
        <taxon>Gunneridae</taxon>
        <taxon>Pentapetalae</taxon>
        <taxon>asterids</taxon>
        <taxon>lamiids</taxon>
        <taxon>Gentianales</taxon>
        <taxon>Rubiaceae</taxon>
        <taxon>Ixoroideae</taxon>
        <taxon>Gardenieae complex</taxon>
        <taxon>Bertiereae - Coffeeae clade</taxon>
        <taxon>Coffeeae</taxon>
        <taxon>Coffea</taxon>
    </lineage>
</organism>
<evidence type="ECO:0000256" key="4">
    <source>
        <dbReference type="ARBA" id="ARBA00023015"/>
    </source>
</evidence>
<dbReference type="AlphaFoldDB" id="A0A068URR2"/>
<keyword evidence="5" id="KW-0238">DNA-binding</keyword>
<keyword evidence="7" id="KW-0804">Transcription</keyword>
<comment type="similarity">
    <text evidence="9">Belongs to the AP2/ERF transcription factor family. ERF subfamily.</text>
</comment>
<accession>A0A068URR2</accession>
<keyword evidence="8" id="KW-0539">Nucleus</keyword>
<name>A0A068URR2_COFCA</name>
<dbReference type="PRINTS" id="PR00367">
    <property type="entry name" value="ETHRSPELEMNT"/>
</dbReference>
<proteinExistence type="inferred from homology"/>
<dbReference type="InParanoid" id="A0A068URR2"/>
<keyword evidence="12" id="KW-1185">Reference proteome</keyword>
<dbReference type="Gramene" id="CDP11121">
    <property type="protein sequence ID" value="CDP11121"/>
    <property type="gene ID" value="GSCOC_T00033164001"/>
</dbReference>
<evidence type="ECO:0000313" key="12">
    <source>
        <dbReference type="Proteomes" id="UP000295252"/>
    </source>
</evidence>
<dbReference type="GO" id="GO:0003700">
    <property type="term" value="F:DNA-binding transcription factor activity"/>
    <property type="evidence" value="ECO:0007669"/>
    <property type="project" value="InterPro"/>
</dbReference>
<dbReference type="PANTHER" id="PTHR31657:SF40">
    <property type="entry name" value="ETHYLENE-RESPONSIVE TRANSCRIPTION FACTOR ERF062"/>
    <property type="match status" value="1"/>
</dbReference>
<keyword evidence="3" id="KW-0611">Plant defense</keyword>
<dbReference type="OrthoDB" id="777275at2759"/>
<gene>
    <name evidence="11" type="ORF">GSCOC_T00033164001</name>
</gene>
<dbReference type="InterPro" id="IPR001471">
    <property type="entry name" value="AP2/ERF_dom"/>
</dbReference>
<dbReference type="GO" id="GO:0009873">
    <property type="term" value="P:ethylene-activated signaling pathway"/>
    <property type="evidence" value="ECO:0007669"/>
    <property type="project" value="UniProtKB-KW"/>
</dbReference>
<dbReference type="CDD" id="cd00018">
    <property type="entry name" value="AP2"/>
    <property type="match status" value="1"/>
</dbReference>
<keyword evidence="2" id="KW-0936">Ethylene signaling pathway</keyword>
<evidence type="ECO:0000256" key="1">
    <source>
        <dbReference type="ARBA" id="ARBA00004123"/>
    </source>
</evidence>
<dbReference type="FunFam" id="3.30.730.10:FF:000001">
    <property type="entry name" value="Ethylene-responsive transcription factor 2"/>
    <property type="match status" value="1"/>
</dbReference>
<dbReference type="InterPro" id="IPR051758">
    <property type="entry name" value="ERF/AP2-like"/>
</dbReference>
<dbReference type="SMART" id="SM00380">
    <property type="entry name" value="AP2"/>
    <property type="match status" value="1"/>
</dbReference>
<dbReference type="EMBL" id="HG739136">
    <property type="protein sequence ID" value="CDP11121.1"/>
    <property type="molecule type" value="Genomic_DNA"/>
</dbReference>
<dbReference type="InterPro" id="IPR016177">
    <property type="entry name" value="DNA-bd_dom_sf"/>
</dbReference>
<sequence length="426" mass="46898">MQKELPALFTVTPEGSRFLMDPNCISGGLNESFCIDSGGGCNAKSSSASLDRLISSPESSSSIEEASASNINSIKFSEFSEQKDMLKGYDAHSLLSGSATFDYFSGSSSAQNTGSHIPLNFLESFPAINEAQLREPCPSPPSKFPNLGLFLQEPSLMDVSRKATESLGKSQKREPMQLCSQNPLFPISEMGKSQLLPWLKISQSITNNSSKGFSDYWLSTTKTTPMKFTGRRIQNGNQKTSLSSISSPGKLFRGVRQRHWGKWVAEIRLPRNRTRVWLGTFDTAEEAAFAYDTAAYMLRGDYAHMNFPDLKHQLKANSISCSTAALLEAKLQAISQGLPATKKSTELPISQPKSVLHENSRFKSLNIQVPAIKEWPLDLGCKIESGEMIDIKKSQESLVDTEAVQLSRMPSLDMDTIWDALLVPDS</sequence>
<dbReference type="FunCoup" id="A0A068URR2">
    <property type="interactions" value="16"/>
</dbReference>
<dbReference type="GO" id="GO:0005634">
    <property type="term" value="C:nucleus"/>
    <property type="evidence" value="ECO:0007669"/>
    <property type="project" value="UniProtKB-SubCell"/>
</dbReference>
<dbReference type="STRING" id="49390.A0A068URR2"/>